<name>A0AAN7QKJ7_9MYRT</name>
<evidence type="ECO:0000256" key="1">
    <source>
        <dbReference type="SAM" id="MobiDB-lite"/>
    </source>
</evidence>
<dbReference type="InterPro" id="IPR010800">
    <property type="entry name" value="GRP"/>
</dbReference>
<sequence length="120" mass="12425">MNSRVFVLLGLLAAFVLLFASEVAARELAQTTSATDKKDADGANDGMYPGGGYGQYPGGGYGRYPGGGYGRYQGGRYPGPGGGRGRRCDHLCCSAFTRDCTCCASAAEAAQKGVVIKPKN</sequence>
<dbReference type="EMBL" id="JAXIOK010000005">
    <property type="protein sequence ID" value="KAK4770221.1"/>
    <property type="molecule type" value="Genomic_DNA"/>
</dbReference>
<organism evidence="3 4">
    <name type="scientific">Trapa incisa</name>
    <dbReference type="NCBI Taxonomy" id="236973"/>
    <lineage>
        <taxon>Eukaryota</taxon>
        <taxon>Viridiplantae</taxon>
        <taxon>Streptophyta</taxon>
        <taxon>Embryophyta</taxon>
        <taxon>Tracheophyta</taxon>
        <taxon>Spermatophyta</taxon>
        <taxon>Magnoliopsida</taxon>
        <taxon>eudicotyledons</taxon>
        <taxon>Gunneridae</taxon>
        <taxon>Pentapetalae</taxon>
        <taxon>rosids</taxon>
        <taxon>malvids</taxon>
        <taxon>Myrtales</taxon>
        <taxon>Lythraceae</taxon>
        <taxon>Trapa</taxon>
    </lineage>
</organism>
<evidence type="ECO:0008006" key="5">
    <source>
        <dbReference type="Google" id="ProtNLM"/>
    </source>
</evidence>
<evidence type="ECO:0000256" key="2">
    <source>
        <dbReference type="SAM" id="SignalP"/>
    </source>
</evidence>
<evidence type="ECO:0000313" key="3">
    <source>
        <dbReference type="EMBL" id="KAK4770221.1"/>
    </source>
</evidence>
<comment type="caution">
    <text evidence="3">The sequence shown here is derived from an EMBL/GenBank/DDBJ whole genome shotgun (WGS) entry which is preliminary data.</text>
</comment>
<reference evidence="3 4" key="1">
    <citation type="journal article" date="2023" name="Hortic Res">
        <title>Pangenome of water caltrop reveals structural variations and asymmetric subgenome divergence after allopolyploidization.</title>
        <authorList>
            <person name="Zhang X."/>
            <person name="Chen Y."/>
            <person name="Wang L."/>
            <person name="Yuan Y."/>
            <person name="Fang M."/>
            <person name="Shi L."/>
            <person name="Lu R."/>
            <person name="Comes H.P."/>
            <person name="Ma Y."/>
            <person name="Chen Y."/>
            <person name="Huang G."/>
            <person name="Zhou Y."/>
            <person name="Zheng Z."/>
            <person name="Qiu Y."/>
        </authorList>
    </citation>
    <scope>NUCLEOTIDE SEQUENCE [LARGE SCALE GENOMIC DNA]</scope>
    <source>
        <tissue evidence="3">Roots</tissue>
    </source>
</reference>
<accession>A0AAN7QKJ7</accession>
<proteinExistence type="predicted"/>
<feature type="region of interest" description="Disordered" evidence="1">
    <location>
        <begin position="30"/>
        <end position="56"/>
    </location>
</feature>
<protein>
    <recommendedName>
        <fullName evidence="5">Glycine-rich protein</fullName>
    </recommendedName>
</protein>
<dbReference type="Proteomes" id="UP001345219">
    <property type="component" value="Chromosome 24"/>
</dbReference>
<dbReference type="Pfam" id="PF07172">
    <property type="entry name" value="GRP"/>
    <property type="match status" value="1"/>
</dbReference>
<dbReference type="AlphaFoldDB" id="A0AAN7QKJ7"/>
<evidence type="ECO:0000313" key="4">
    <source>
        <dbReference type="Proteomes" id="UP001345219"/>
    </source>
</evidence>
<dbReference type="PANTHER" id="PTHR37389:SF41">
    <property type="entry name" value="GLYCINE-RICH PROTEIN 3 SHORT ISOFORM-LIKE"/>
    <property type="match status" value="1"/>
</dbReference>
<feature type="chain" id="PRO_5042926544" description="Glycine-rich protein" evidence="2">
    <location>
        <begin position="26"/>
        <end position="120"/>
    </location>
</feature>
<keyword evidence="4" id="KW-1185">Reference proteome</keyword>
<dbReference type="PANTHER" id="PTHR37389">
    <property type="entry name" value="NODULIN-24"/>
    <property type="match status" value="1"/>
</dbReference>
<feature type="signal peptide" evidence="2">
    <location>
        <begin position="1"/>
        <end position="25"/>
    </location>
</feature>
<keyword evidence="2" id="KW-0732">Signal</keyword>
<gene>
    <name evidence="3" type="ORF">SAY87_030753</name>
</gene>